<dbReference type="AlphaFoldDB" id="A0A803MGT1"/>
<dbReference type="Pfam" id="PF03372">
    <property type="entry name" value="Exo_endo_phos"/>
    <property type="match status" value="1"/>
</dbReference>
<organism evidence="2 3">
    <name type="scientific">Chenopodium quinoa</name>
    <name type="common">Quinoa</name>
    <dbReference type="NCBI Taxonomy" id="63459"/>
    <lineage>
        <taxon>Eukaryota</taxon>
        <taxon>Viridiplantae</taxon>
        <taxon>Streptophyta</taxon>
        <taxon>Embryophyta</taxon>
        <taxon>Tracheophyta</taxon>
        <taxon>Spermatophyta</taxon>
        <taxon>Magnoliopsida</taxon>
        <taxon>eudicotyledons</taxon>
        <taxon>Gunneridae</taxon>
        <taxon>Pentapetalae</taxon>
        <taxon>Caryophyllales</taxon>
        <taxon>Chenopodiaceae</taxon>
        <taxon>Chenopodioideae</taxon>
        <taxon>Atripliceae</taxon>
        <taxon>Chenopodium</taxon>
    </lineage>
</organism>
<dbReference type="InterPro" id="IPR036691">
    <property type="entry name" value="Endo/exonu/phosph_ase_sf"/>
</dbReference>
<dbReference type="InterPro" id="IPR005135">
    <property type="entry name" value="Endo/exonuclease/phosphatase"/>
</dbReference>
<dbReference type="GO" id="GO:0003824">
    <property type="term" value="F:catalytic activity"/>
    <property type="evidence" value="ECO:0007669"/>
    <property type="project" value="InterPro"/>
</dbReference>
<evidence type="ECO:0000259" key="1">
    <source>
        <dbReference type="Pfam" id="PF03372"/>
    </source>
</evidence>
<evidence type="ECO:0000313" key="2">
    <source>
        <dbReference type="EnsemblPlants" id="AUR62029183-RA:cds"/>
    </source>
</evidence>
<dbReference type="Proteomes" id="UP000596660">
    <property type="component" value="Unplaced"/>
</dbReference>
<accession>A0A803MGT1</accession>
<dbReference type="PANTHER" id="PTHR35218:SF9">
    <property type="entry name" value="ENDONUCLEASE_EXONUCLEASE_PHOSPHATASE DOMAIN-CONTAINING PROTEIN"/>
    <property type="match status" value="1"/>
</dbReference>
<dbReference type="Gramene" id="AUR62029183-RA">
    <property type="protein sequence ID" value="AUR62029183-RA:cds"/>
    <property type="gene ID" value="AUR62029183"/>
</dbReference>
<keyword evidence="3" id="KW-1185">Reference proteome</keyword>
<feature type="domain" description="Endonuclease/exonuclease/phosphatase" evidence="1">
    <location>
        <begin position="38"/>
        <end position="172"/>
    </location>
</feature>
<evidence type="ECO:0000313" key="3">
    <source>
        <dbReference type="Proteomes" id="UP000596660"/>
    </source>
</evidence>
<name>A0A803MGT1_CHEQI</name>
<protein>
    <recommendedName>
        <fullName evidence="1">Endonuclease/exonuclease/phosphatase domain-containing protein</fullName>
    </recommendedName>
</protein>
<proteinExistence type="predicted"/>
<dbReference type="SUPFAM" id="SSF56219">
    <property type="entry name" value="DNase I-like"/>
    <property type="match status" value="1"/>
</dbReference>
<reference evidence="2" key="2">
    <citation type="submission" date="2021-03" db="UniProtKB">
        <authorList>
            <consortium name="EnsemblPlants"/>
        </authorList>
    </citation>
    <scope>IDENTIFICATION</scope>
</reference>
<dbReference type="EnsemblPlants" id="AUR62029183-RA">
    <property type="protein sequence ID" value="AUR62029183-RA:cds"/>
    <property type="gene ID" value="AUR62029183"/>
</dbReference>
<dbReference type="PANTHER" id="PTHR35218">
    <property type="entry name" value="RNASE H DOMAIN-CONTAINING PROTEIN"/>
    <property type="match status" value="1"/>
</dbReference>
<dbReference type="OMA" id="VIIETRI"/>
<reference evidence="2" key="1">
    <citation type="journal article" date="2017" name="Nature">
        <title>The genome of Chenopodium quinoa.</title>
        <authorList>
            <person name="Jarvis D.E."/>
            <person name="Ho Y.S."/>
            <person name="Lightfoot D.J."/>
            <person name="Schmoeckel S.M."/>
            <person name="Li B."/>
            <person name="Borm T.J.A."/>
            <person name="Ohyanagi H."/>
            <person name="Mineta K."/>
            <person name="Michell C.T."/>
            <person name="Saber N."/>
            <person name="Kharbatia N.M."/>
            <person name="Rupper R.R."/>
            <person name="Sharp A.R."/>
            <person name="Dally N."/>
            <person name="Boughton B.A."/>
            <person name="Woo Y.H."/>
            <person name="Gao G."/>
            <person name="Schijlen E.G.W.M."/>
            <person name="Guo X."/>
            <person name="Momin A.A."/>
            <person name="Negrao S."/>
            <person name="Al-Babili S."/>
            <person name="Gehring C."/>
            <person name="Roessner U."/>
            <person name="Jung C."/>
            <person name="Murphy K."/>
            <person name="Arold S.T."/>
            <person name="Gojobori T."/>
            <person name="van der Linden C.G."/>
            <person name="van Loo E.N."/>
            <person name="Jellen E.N."/>
            <person name="Maughan P.J."/>
            <person name="Tester M."/>
        </authorList>
    </citation>
    <scope>NUCLEOTIDE SEQUENCE [LARGE SCALE GENOMIC DNA]</scope>
    <source>
        <strain evidence="2">cv. PI 614886</strain>
    </source>
</reference>
<sequence>MRAIREEFMSLLPNAPLHVFDSYPIFPMVNMSIKILIWNVQGVGNKLTIIRELVRIHKPSMLVLVETHISGENSQQVCYKINFSGKTRVDAQGFAGGIWLFWREEEVSVTTFDSNTQHLTVEIRRVGDDPWLFSAIYASPDSNLRRQLWSELERIKDQFTGPWLIAGDFNETRSVNERNGVSNLEKMQGIFKLGRE</sequence>
<dbReference type="Gene3D" id="3.60.10.10">
    <property type="entry name" value="Endonuclease/exonuclease/phosphatase"/>
    <property type="match status" value="1"/>
</dbReference>